<feature type="region of interest" description="Disordered" evidence="1">
    <location>
        <begin position="42"/>
        <end position="65"/>
    </location>
</feature>
<feature type="compositionally biased region" description="Basic and acidic residues" evidence="1">
    <location>
        <begin position="50"/>
        <end position="65"/>
    </location>
</feature>
<dbReference type="EMBL" id="CADCXU010012731">
    <property type="protein sequence ID" value="CAB0002616.1"/>
    <property type="molecule type" value="Genomic_DNA"/>
</dbReference>
<evidence type="ECO:0000313" key="3">
    <source>
        <dbReference type="Proteomes" id="UP000479000"/>
    </source>
</evidence>
<name>A0A6H5GGL4_9HEMI</name>
<reference evidence="2 3" key="1">
    <citation type="submission" date="2020-02" db="EMBL/GenBank/DDBJ databases">
        <authorList>
            <person name="Ferguson B K."/>
        </authorList>
    </citation>
    <scope>NUCLEOTIDE SEQUENCE [LARGE SCALE GENOMIC DNA]</scope>
</reference>
<evidence type="ECO:0000313" key="2">
    <source>
        <dbReference type="EMBL" id="CAB0002616.1"/>
    </source>
</evidence>
<keyword evidence="3" id="KW-1185">Reference proteome</keyword>
<gene>
    <name evidence="2" type="ORF">NTEN_LOCUS8403</name>
</gene>
<protein>
    <submittedName>
        <fullName evidence="2">Uncharacterized protein</fullName>
    </submittedName>
</protein>
<accession>A0A6H5GGL4</accession>
<evidence type="ECO:0000256" key="1">
    <source>
        <dbReference type="SAM" id="MobiDB-lite"/>
    </source>
</evidence>
<organism evidence="2 3">
    <name type="scientific">Nesidiocoris tenuis</name>
    <dbReference type="NCBI Taxonomy" id="355587"/>
    <lineage>
        <taxon>Eukaryota</taxon>
        <taxon>Metazoa</taxon>
        <taxon>Ecdysozoa</taxon>
        <taxon>Arthropoda</taxon>
        <taxon>Hexapoda</taxon>
        <taxon>Insecta</taxon>
        <taxon>Pterygota</taxon>
        <taxon>Neoptera</taxon>
        <taxon>Paraneoptera</taxon>
        <taxon>Hemiptera</taxon>
        <taxon>Heteroptera</taxon>
        <taxon>Panheteroptera</taxon>
        <taxon>Cimicomorpha</taxon>
        <taxon>Miridae</taxon>
        <taxon>Dicyphina</taxon>
        <taxon>Nesidiocoris</taxon>
    </lineage>
</organism>
<sequence length="65" mass="7430">MFDQDTLEVLLMVGHRGAGVAQIHPRQCPASAPRRLRSPELHHRRSTRGLMDHDAILDEYATERN</sequence>
<dbReference type="AlphaFoldDB" id="A0A6H5GGL4"/>
<proteinExistence type="predicted"/>
<dbReference type="Proteomes" id="UP000479000">
    <property type="component" value="Unassembled WGS sequence"/>
</dbReference>